<protein>
    <submittedName>
        <fullName evidence="1">Uncharacterized protein</fullName>
    </submittedName>
</protein>
<reference evidence="1 2" key="1">
    <citation type="journal article" date="2019" name="Int. J. Syst. Evol. Microbiol.">
        <title>Capsulimonas corticalis gen. nov., sp. nov., an aerobic capsulated bacterium, of a novel bacterial order, Capsulimonadales ord. nov., of the class Armatimonadia of the phylum Armatimonadetes.</title>
        <authorList>
            <person name="Li J."/>
            <person name="Kudo C."/>
            <person name="Tonouchi A."/>
        </authorList>
    </citation>
    <scope>NUCLEOTIDE SEQUENCE [LARGE SCALE GENOMIC DNA]</scope>
    <source>
        <strain evidence="1 2">AX-7</strain>
    </source>
</reference>
<sequence>MRAGIGSLAGSIFLPLTTRRTASLTTRRTASLTTRRTASLTTRRTASLTTRRTASLTTRRTASLTTRRTASLTTRRTASLTTRRTASLTTRRTASLTTRRTASLTTRRTASLTTRRTASLTTRRTASLTTRRTASLTTRRTASLTGVGAVVLPGSGPLRSCGVAAESAGRVCRHLSGRCGSRSPGAVLRTAGRLRRWRLRGRRLRVGDILIFTRTRRPAVVHVRIPCPDDKWRARTWKIRGLLALRLDRFMDRRTRRRALRHTAPLVIASRLARRLGLACGFAAHVGQFPHLFAVHLDLMQMLMAHKLLDLRQLVFRQRRPGRDLHILGERDVQVRRQVELLPRFGAPHLDALEDDIGLRLFFFLRVCGGSVRGCGFVILGVGLRVGV</sequence>
<dbReference type="Proteomes" id="UP000287394">
    <property type="component" value="Chromosome"/>
</dbReference>
<dbReference type="AlphaFoldDB" id="A0A9N7QEY4"/>
<accession>A0A9N7QEY4</accession>
<gene>
    <name evidence="1" type="ORF">CCAX7_38620</name>
</gene>
<proteinExistence type="predicted"/>
<dbReference type="KEGG" id="ccot:CCAX7_38620"/>
<evidence type="ECO:0000313" key="2">
    <source>
        <dbReference type="Proteomes" id="UP000287394"/>
    </source>
</evidence>
<name>A0A9N7QEY4_9BACT</name>
<dbReference type="EMBL" id="AP025739">
    <property type="protein sequence ID" value="BDI31811.1"/>
    <property type="molecule type" value="Genomic_DNA"/>
</dbReference>
<evidence type="ECO:0000313" key="1">
    <source>
        <dbReference type="EMBL" id="BDI31811.1"/>
    </source>
</evidence>
<keyword evidence="2" id="KW-1185">Reference proteome</keyword>
<organism evidence="1 2">
    <name type="scientific">Capsulimonas corticalis</name>
    <dbReference type="NCBI Taxonomy" id="2219043"/>
    <lineage>
        <taxon>Bacteria</taxon>
        <taxon>Bacillati</taxon>
        <taxon>Armatimonadota</taxon>
        <taxon>Armatimonadia</taxon>
        <taxon>Capsulimonadales</taxon>
        <taxon>Capsulimonadaceae</taxon>
        <taxon>Capsulimonas</taxon>
    </lineage>
</organism>